<evidence type="ECO:0000313" key="2">
    <source>
        <dbReference type="EMBL" id="TNN38343.1"/>
    </source>
</evidence>
<feature type="region of interest" description="Disordered" evidence="1">
    <location>
        <begin position="1"/>
        <end position="66"/>
    </location>
</feature>
<dbReference type="AlphaFoldDB" id="A0A4Z2FC55"/>
<protein>
    <submittedName>
        <fullName evidence="2">Uncharacterized protein</fullName>
    </submittedName>
</protein>
<comment type="caution">
    <text evidence="2">The sequence shown here is derived from an EMBL/GenBank/DDBJ whole genome shotgun (WGS) entry which is preliminary data.</text>
</comment>
<dbReference type="EMBL" id="SRLO01001380">
    <property type="protein sequence ID" value="TNN38343.1"/>
    <property type="molecule type" value="Genomic_DNA"/>
</dbReference>
<sequence>MAGVTEGTGANSSLTHVRLAGPPPSGPPLWSTQKTPRSRNAQHVGALLVGEAVHRPAGGRGKLTLT</sequence>
<evidence type="ECO:0000256" key="1">
    <source>
        <dbReference type="SAM" id="MobiDB-lite"/>
    </source>
</evidence>
<proteinExistence type="predicted"/>
<dbReference type="Proteomes" id="UP000314294">
    <property type="component" value="Unassembled WGS sequence"/>
</dbReference>
<keyword evidence="3" id="KW-1185">Reference proteome</keyword>
<reference evidence="2 3" key="1">
    <citation type="submission" date="2019-03" db="EMBL/GenBank/DDBJ databases">
        <title>First draft genome of Liparis tanakae, snailfish: a comprehensive survey of snailfish specific genes.</title>
        <authorList>
            <person name="Kim W."/>
            <person name="Song I."/>
            <person name="Jeong J.-H."/>
            <person name="Kim D."/>
            <person name="Kim S."/>
            <person name="Ryu S."/>
            <person name="Song J.Y."/>
            <person name="Lee S.K."/>
        </authorList>
    </citation>
    <scope>NUCLEOTIDE SEQUENCE [LARGE SCALE GENOMIC DNA]</scope>
    <source>
        <tissue evidence="2">Muscle</tissue>
    </source>
</reference>
<gene>
    <name evidence="2" type="ORF">EYF80_051500</name>
</gene>
<organism evidence="2 3">
    <name type="scientific">Liparis tanakae</name>
    <name type="common">Tanaka's snailfish</name>
    <dbReference type="NCBI Taxonomy" id="230148"/>
    <lineage>
        <taxon>Eukaryota</taxon>
        <taxon>Metazoa</taxon>
        <taxon>Chordata</taxon>
        <taxon>Craniata</taxon>
        <taxon>Vertebrata</taxon>
        <taxon>Euteleostomi</taxon>
        <taxon>Actinopterygii</taxon>
        <taxon>Neopterygii</taxon>
        <taxon>Teleostei</taxon>
        <taxon>Neoteleostei</taxon>
        <taxon>Acanthomorphata</taxon>
        <taxon>Eupercaria</taxon>
        <taxon>Perciformes</taxon>
        <taxon>Cottioidei</taxon>
        <taxon>Cottales</taxon>
        <taxon>Liparidae</taxon>
        <taxon>Liparis</taxon>
    </lineage>
</organism>
<evidence type="ECO:0000313" key="3">
    <source>
        <dbReference type="Proteomes" id="UP000314294"/>
    </source>
</evidence>
<feature type="compositionally biased region" description="Polar residues" evidence="1">
    <location>
        <begin position="30"/>
        <end position="41"/>
    </location>
</feature>
<name>A0A4Z2FC55_9TELE</name>
<accession>A0A4Z2FC55</accession>